<evidence type="ECO:0000256" key="1">
    <source>
        <dbReference type="SAM" id="Phobius"/>
    </source>
</evidence>
<evidence type="ECO:0000313" key="3">
    <source>
        <dbReference type="Proteomes" id="UP000247454"/>
    </source>
</evidence>
<accession>A0A318T8A4</accession>
<evidence type="ECO:0000313" key="2">
    <source>
        <dbReference type="EMBL" id="PYE89541.1"/>
    </source>
</evidence>
<reference evidence="2 3" key="1">
    <citation type="submission" date="2018-06" db="EMBL/GenBank/DDBJ databases">
        <title>Genomic Encyclopedia of Type Strains, Phase III (KMG-III): the genomes of soil and plant-associated and newly described type strains.</title>
        <authorList>
            <person name="Whitman W."/>
        </authorList>
    </citation>
    <scope>NUCLEOTIDE SEQUENCE [LARGE SCALE GENOMIC DNA]</scope>
    <source>
        <strain evidence="2 3">ORS 1419</strain>
    </source>
</reference>
<keyword evidence="3" id="KW-1185">Reference proteome</keyword>
<dbReference type="AlphaFoldDB" id="A0A318T8A4"/>
<dbReference type="EMBL" id="QJTF01000003">
    <property type="protein sequence ID" value="PYE89541.1"/>
    <property type="molecule type" value="Genomic_DNA"/>
</dbReference>
<gene>
    <name evidence="2" type="ORF">C7477_10348</name>
</gene>
<sequence length="41" mass="4767">MTGMQLFAFVILPLVIAGLGWVIVLWTEYQNKRADPKHPRR</sequence>
<proteinExistence type="predicted"/>
<keyword evidence="1" id="KW-1133">Transmembrane helix</keyword>
<feature type="transmembrane region" description="Helical" evidence="1">
    <location>
        <begin position="6"/>
        <end position="27"/>
    </location>
</feature>
<keyword evidence="1" id="KW-0812">Transmembrane</keyword>
<comment type="caution">
    <text evidence="2">The sequence shown here is derived from an EMBL/GenBank/DDBJ whole genome shotgun (WGS) entry which is preliminary data.</text>
</comment>
<name>A0A318T8A4_9HYPH</name>
<keyword evidence="1" id="KW-0472">Membrane</keyword>
<organism evidence="2 3">
    <name type="scientific">Phyllobacterium leguminum</name>
    <dbReference type="NCBI Taxonomy" id="314237"/>
    <lineage>
        <taxon>Bacteria</taxon>
        <taxon>Pseudomonadati</taxon>
        <taxon>Pseudomonadota</taxon>
        <taxon>Alphaproteobacteria</taxon>
        <taxon>Hyphomicrobiales</taxon>
        <taxon>Phyllobacteriaceae</taxon>
        <taxon>Phyllobacterium</taxon>
    </lineage>
</organism>
<protein>
    <submittedName>
        <fullName evidence="2">Uncharacterized protein</fullName>
    </submittedName>
</protein>
<dbReference type="Proteomes" id="UP000247454">
    <property type="component" value="Unassembled WGS sequence"/>
</dbReference>